<evidence type="ECO:0000259" key="8">
    <source>
        <dbReference type="Pfam" id="PF01618"/>
    </source>
</evidence>
<evidence type="ECO:0000256" key="2">
    <source>
        <dbReference type="ARBA" id="ARBA00022475"/>
    </source>
</evidence>
<reference evidence="10" key="1">
    <citation type="submission" date="2015-01" db="EMBL/GenBank/DDBJ databases">
        <authorList>
            <person name="Manzoor Shahid"/>
            <person name="Zubair Saima"/>
        </authorList>
    </citation>
    <scope>NUCLEOTIDE SEQUENCE [LARGE SCALE GENOMIC DNA]</scope>
    <source>
        <strain evidence="10">V1</strain>
    </source>
</reference>
<dbReference type="GO" id="GO:0005886">
    <property type="term" value="C:plasma membrane"/>
    <property type="evidence" value="ECO:0007669"/>
    <property type="project" value="UniProtKB-SubCell"/>
</dbReference>
<dbReference type="Proteomes" id="UP000042527">
    <property type="component" value="Unassembled WGS sequence"/>
</dbReference>
<dbReference type="PANTHER" id="PTHR30625:SF11">
    <property type="entry name" value="MOTA_TOLQ_EXBB PROTON CHANNEL DOMAIN-CONTAINING PROTEIN"/>
    <property type="match status" value="1"/>
</dbReference>
<evidence type="ECO:0000256" key="1">
    <source>
        <dbReference type="ARBA" id="ARBA00004651"/>
    </source>
</evidence>
<keyword evidence="2" id="KW-1003">Cell membrane</keyword>
<protein>
    <submittedName>
        <fullName evidence="9">Transporter, MotA/TolQ/ExbB proton channel family protein</fullName>
    </submittedName>
</protein>
<feature type="transmembrane region" description="Helical" evidence="7">
    <location>
        <begin position="26"/>
        <end position="47"/>
    </location>
</feature>
<gene>
    <name evidence="9" type="ORF">TPHV1_80004</name>
</gene>
<name>A0A0B7H2Q2_TREPH</name>
<dbReference type="Pfam" id="PF01618">
    <property type="entry name" value="MotA_ExbB"/>
    <property type="match status" value="1"/>
</dbReference>
<keyword evidence="4 7" id="KW-1133">Transmembrane helix</keyword>
<sequence length="229" mass="25350">MILGGFFVNGLYYFINLMQKGKTVNYIIIGLYLIALAAAAERVVYYVSTRYKRKQFRAVLALCETAAVNKTDLQEDFFDQKGLSGSCISAVAHIFFQCRTADAQYTAEAFERTVQYILTLQEKGFILLSRIAAVAPLLGLLGTVTGLMAAFQKIAVLGGSVDIAILSSGIWEAMITTATGLVTAIFAFAFYEFFDWLNTQRVRDMEQLVSVLMSYQQQLLQAGSTDETV</sequence>
<keyword evidence="3 7" id="KW-0812">Transmembrane</keyword>
<dbReference type="InterPro" id="IPR050790">
    <property type="entry name" value="ExbB/TolQ_transport"/>
</dbReference>
<keyword evidence="10" id="KW-1185">Reference proteome</keyword>
<proteinExistence type="inferred from homology"/>
<evidence type="ECO:0000313" key="9">
    <source>
        <dbReference type="EMBL" id="CEM63251.1"/>
    </source>
</evidence>
<keyword evidence="6" id="KW-0813">Transport</keyword>
<organism evidence="9 10">
    <name type="scientific">Treponema phagedenis</name>
    <dbReference type="NCBI Taxonomy" id="162"/>
    <lineage>
        <taxon>Bacteria</taxon>
        <taxon>Pseudomonadati</taxon>
        <taxon>Spirochaetota</taxon>
        <taxon>Spirochaetia</taxon>
        <taxon>Spirochaetales</taxon>
        <taxon>Treponemataceae</taxon>
        <taxon>Treponema</taxon>
    </lineage>
</organism>
<evidence type="ECO:0000313" key="10">
    <source>
        <dbReference type="Proteomes" id="UP000042527"/>
    </source>
</evidence>
<evidence type="ECO:0000256" key="5">
    <source>
        <dbReference type="ARBA" id="ARBA00023136"/>
    </source>
</evidence>
<dbReference type="AlphaFoldDB" id="A0A0B7H2Q2"/>
<dbReference type="GO" id="GO:0017038">
    <property type="term" value="P:protein import"/>
    <property type="evidence" value="ECO:0007669"/>
    <property type="project" value="TreeGrafter"/>
</dbReference>
<feature type="transmembrane region" description="Helical" evidence="7">
    <location>
        <begin position="131"/>
        <end position="151"/>
    </location>
</feature>
<accession>A0A0B7H2Q2</accession>
<dbReference type="InterPro" id="IPR002898">
    <property type="entry name" value="MotA_ExbB_proton_chnl"/>
</dbReference>
<comment type="similarity">
    <text evidence="6">Belongs to the exbB/tolQ family.</text>
</comment>
<evidence type="ECO:0000256" key="7">
    <source>
        <dbReference type="SAM" id="Phobius"/>
    </source>
</evidence>
<keyword evidence="5 7" id="KW-0472">Membrane</keyword>
<feature type="transmembrane region" description="Helical" evidence="7">
    <location>
        <begin position="163"/>
        <end position="191"/>
    </location>
</feature>
<keyword evidence="6" id="KW-0653">Protein transport</keyword>
<evidence type="ECO:0000256" key="6">
    <source>
        <dbReference type="RuleBase" id="RU004057"/>
    </source>
</evidence>
<dbReference type="EMBL" id="CDNC01000050">
    <property type="protein sequence ID" value="CEM63251.1"/>
    <property type="molecule type" value="Genomic_DNA"/>
</dbReference>
<evidence type="ECO:0000256" key="4">
    <source>
        <dbReference type="ARBA" id="ARBA00022989"/>
    </source>
</evidence>
<comment type="subcellular location">
    <subcellularLocation>
        <location evidence="1">Cell membrane</location>
        <topology evidence="1">Multi-pass membrane protein</topology>
    </subcellularLocation>
    <subcellularLocation>
        <location evidence="6">Membrane</location>
        <topology evidence="6">Multi-pass membrane protein</topology>
    </subcellularLocation>
</comment>
<dbReference type="PANTHER" id="PTHR30625">
    <property type="entry name" value="PROTEIN TOLQ"/>
    <property type="match status" value="1"/>
</dbReference>
<evidence type="ECO:0000256" key="3">
    <source>
        <dbReference type="ARBA" id="ARBA00022692"/>
    </source>
</evidence>
<feature type="domain" description="MotA/TolQ/ExbB proton channel" evidence="8">
    <location>
        <begin position="99"/>
        <end position="206"/>
    </location>
</feature>